<keyword evidence="3 7" id="KW-0812">Transmembrane</keyword>
<dbReference type="PROSITE" id="PS50850">
    <property type="entry name" value="MFS"/>
    <property type="match status" value="1"/>
</dbReference>
<dbReference type="Proteomes" id="UP001381693">
    <property type="component" value="Unassembled WGS sequence"/>
</dbReference>
<dbReference type="InterPro" id="IPR011701">
    <property type="entry name" value="MFS"/>
</dbReference>
<dbReference type="SUPFAM" id="SSF103473">
    <property type="entry name" value="MFS general substrate transporter"/>
    <property type="match status" value="1"/>
</dbReference>
<comment type="subcellular location">
    <subcellularLocation>
        <location evidence="1">Membrane</location>
        <topology evidence="1">Multi-pass membrane protein</topology>
    </subcellularLocation>
</comment>
<feature type="compositionally biased region" description="Polar residues" evidence="6">
    <location>
        <begin position="15"/>
        <end position="29"/>
    </location>
</feature>
<feature type="compositionally biased region" description="Low complexity" evidence="6">
    <location>
        <begin position="199"/>
        <end position="211"/>
    </location>
</feature>
<evidence type="ECO:0000256" key="2">
    <source>
        <dbReference type="ARBA" id="ARBA00022448"/>
    </source>
</evidence>
<comment type="caution">
    <text evidence="9">The sequence shown here is derived from an EMBL/GenBank/DDBJ whole genome shotgun (WGS) entry which is preliminary data.</text>
</comment>
<feature type="transmembrane region" description="Helical" evidence="7">
    <location>
        <begin position="469"/>
        <end position="490"/>
    </location>
</feature>
<proteinExistence type="predicted"/>
<organism evidence="9 10">
    <name type="scientific">Halocaridina rubra</name>
    <name type="common">Hawaiian red shrimp</name>
    <dbReference type="NCBI Taxonomy" id="373956"/>
    <lineage>
        <taxon>Eukaryota</taxon>
        <taxon>Metazoa</taxon>
        <taxon>Ecdysozoa</taxon>
        <taxon>Arthropoda</taxon>
        <taxon>Crustacea</taxon>
        <taxon>Multicrustacea</taxon>
        <taxon>Malacostraca</taxon>
        <taxon>Eumalacostraca</taxon>
        <taxon>Eucarida</taxon>
        <taxon>Decapoda</taxon>
        <taxon>Pleocyemata</taxon>
        <taxon>Caridea</taxon>
        <taxon>Atyoidea</taxon>
        <taxon>Atyidae</taxon>
        <taxon>Halocaridina</taxon>
    </lineage>
</organism>
<dbReference type="PANTHER" id="PTHR23506">
    <property type="entry name" value="GH10249P"/>
    <property type="match status" value="1"/>
</dbReference>
<feature type="transmembrane region" description="Helical" evidence="7">
    <location>
        <begin position="390"/>
        <end position="409"/>
    </location>
</feature>
<evidence type="ECO:0000256" key="5">
    <source>
        <dbReference type="ARBA" id="ARBA00023136"/>
    </source>
</evidence>
<dbReference type="AlphaFoldDB" id="A0AAN8WCL9"/>
<feature type="compositionally biased region" description="Polar residues" evidence="6">
    <location>
        <begin position="54"/>
        <end position="86"/>
    </location>
</feature>
<dbReference type="Pfam" id="PF07690">
    <property type="entry name" value="MFS_1"/>
    <property type="match status" value="1"/>
</dbReference>
<evidence type="ECO:0000256" key="1">
    <source>
        <dbReference type="ARBA" id="ARBA00004141"/>
    </source>
</evidence>
<dbReference type="InterPro" id="IPR020846">
    <property type="entry name" value="MFS_dom"/>
</dbReference>
<feature type="transmembrane region" description="Helical" evidence="7">
    <location>
        <begin position="430"/>
        <end position="449"/>
    </location>
</feature>
<feature type="non-terminal residue" evidence="9">
    <location>
        <position position="699"/>
    </location>
</feature>
<dbReference type="Gene3D" id="1.20.1250.20">
    <property type="entry name" value="MFS general substrate transporter like domains"/>
    <property type="match status" value="2"/>
</dbReference>
<evidence type="ECO:0000313" key="10">
    <source>
        <dbReference type="Proteomes" id="UP001381693"/>
    </source>
</evidence>
<feature type="domain" description="Major facilitator superfamily (MFS) profile" evidence="8">
    <location>
        <begin position="228"/>
        <end position="632"/>
    </location>
</feature>
<keyword evidence="2" id="KW-0813">Transport</keyword>
<dbReference type="InterPro" id="IPR050930">
    <property type="entry name" value="MFS_Vesicular_Transporter"/>
</dbReference>
<reference evidence="9 10" key="1">
    <citation type="submission" date="2023-11" db="EMBL/GenBank/DDBJ databases">
        <title>Halocaridina rubra genome assembly.</title>
        <authorList>
            <person name="Smith C."/>
        </authorList>
    </citation>
    <scope>NUCLEOTIDE SEQUENCE [LARGE SCALE GENOMIC DNA]</scope>
    <source>
        <strain evidence="9">EP-1</strain>
        <tissue evidence="9">Whole</tissue>
    </source>
</reference>
<dbReference type="GO" id="GO:0016020">
    <property type="term" value="C:membrane"/>
    <property type="evidence" value="ECO:0007669"/>
    <property type="project" value="UniProtKB-SubCell"/>
</dbReference>
<feature type="transmembrane region" description="Helical" evidence="7">
    <location>
        <begin position="502"/>
        <end position="523"/>
    </location>
</feature>
<keyword evidence="5 7" id="KW-0472">Membrane</keyword>
<dbReference type="GO" id="GO:0022857">
    <property type="term" value="F:transmembrane transporter activity"/>
    <property type="evidence" value="ECO:0007669"/>
    <property type="project" value="InterPro"/>
</dbReference>
<feature type="transmembrane region" description="Helical" evidence="7">
    <location>
        <begin position="606"/>
        <end position="626"/>
    </location>
</feature>
<sequence length="699" mass="75567">MASVAVQRGLEDRLSVSSYTDPNSSSNGSPRPKPCTPYLDSSKTSMTKYGHNPNYMSQYKTSPCPLSSSPDYTQSSTPDYTRGPNQDCSETSTKDTDDDDSAAESYKSLSSVNMPLTGNRGNLPGYVSAQERNPEPPVIPSKPVMIAKENMTYNTPSRSDNPDGNPVYKCTTENIERDRSCCPLFPKGRKKRRDRGRYPTPDMTQQPQTPKPVRCKKIWGCTKRQWLLLFVLLSGTLTSSFAVCLFPPFFPKIAQQKGATATIFGIIIGTNCLTAFIFTPVVGKNLQSIGVKFAFTAGLFCSGGCCILSGFLEWFPGGALFVVMAILIRMVHAIANAGISTSTFAYIAAEFPESVAKIFAFTRATMNVAQMLGPVVGGALYAFGGFKMPFLVMGTIQAAMTLVAVGYLADFKDANSKKNDQKPQIKMFRLFLIPGIWVSFLTFIFSTMSNGFLSVTLEPLVLRKFSLSPLYVGMLFGLKDGANSVASPFWGWACDRYHRVKLFILMSSCLAFVSFVLIGPLPWLPLESTLALVIVALTLNGFGIGGQQVAGVVDAMREAVGSGFPDDAGTHGCVAGLWASLSGAGRFTSRAASGILVDHIGFRNSSVIVVALHGCIIVITLIHLMLCKEKSYVRFHDIEGAPGLANADVIDGGNRVGTVFSTTPSEHVTAKSVNVDARSYREDLEDSICFGKSPIPTPT</sequence>
<feature type="transmembrane region" description="Helical" evidence="7">
    <location>
        <begin position="360"/>
        <end position="384"/>
    </location>
</feature>
<evidence type="ECO:0000256" key="3">
    <source>
        <dbReference type="ARBA" id="ARBA00022692"/>
    </source>
</evidence>
<protein>
    <recommendedName>
        <fullName evidence="8">Major facilitator superfamily (MFS) profile domain-containing protein</fullName>
    </recommendedName>
</protein>
<feature type="transmembrane region" description="Helical" evidence="7">
    <location>
        <begin position="318"/>
        <end position="348"/>
    </location>
</feature>
<keyword evidence="10" id="KW-1185">Reference proteome</keyword>
<feature type="transmembrane region" description="Helical" evidence="7">
    <location>
        <begin position="226"/>
        <end position="250"/>
    </location>
</feature>
<dbReference type="PANTHER" id="PTHR23506:SF26">
    <property type="entry name" value="MFS-TYPE TRANSPORTER SLC18B1"/>
    <property type="match status" value="1"/>
</dbReference>
<feature type="region of interest" description="Disordered" evidence="6">
    <location>
        <begin position="1"/>
        <end position="141"/>
    </location>
</feature>
<keyword evidence="4 7" id="KW-1133">Transmembrane helix</keyword>
<dbReference type="InterPro" id="IPR036259">
    <property type="entry name" value="MFS_trans_sf"/>
</dbReference>
<feature type="region of interest" description="Disordered" evidence="6">
    <location>
        <begin position="186"/>
        <end position="211"/>
    </location>
</feature>
<name>A0AAN8WCL9_HALRR</name>
<evidence type="ECO:0000256" key="6">
    <source>
        <dbReference type="SAM" id="MobiDB-lite"/>
    </source>
</evidence>
<evidence type="ECO:0000313" key="9">
    <source>
        <dbReference type="EMBL" id="KAK7045741.1"/>
    </source>
</evidence>
<accession>A0AAN8WCL9</accession>
<evidence type="ECO:0000259" key="8">
    <source>
        <dbReference type="PROSITE" id="PS50850"/>
    </source>
</evidence>
<feature type="transmembrane region" description="Helical" evidence="7">
    <location>
        <begin position="262"/>
        <end position="281"/>
    </location>
</feature>
<feature type="compositionally biased region" description="Polar residues" evidence="6">
    <location>
        <begin position="107"/>
        <end position="120"/>
    </location>
</feature>
<gene>
    <name evidence="9" type="ORF">SK128_012500</name>
</gene>
<evidence type="ECO:0000256" key="4">
    <source>
        <dbReference type="ARBA" id="ARBA00022989"/>
    </source>
</evidence>
<evidence type="ECO:0000256" key="7">
    <source>
        <dbReference type="SAM" id="Phobius"/>
    </source>
</evidence>
<dbReference type="EMBL" id="JAXCGZ010021712">
    <property type="protein sequence ID" value="KAK7045741.1"/>
    <property type="molecule type" value="Genomic_DNA"/>
</dbReference>
<feature type="transmembrane region" description="Helical" evidence="7">
    <location>
        <begin position="293"/>
        <end position="312"/>
    </location>
</feature>